<reference evidence="1" key="1">
    <citation type="submission" date="2020-08" db="EMBL/GenBank/DDBJ databases">
        <title>Multicomponent nature underlies the extraordinary mechanical properties of spider dragline silk.</title>
        <authorList>
            <person name="Kono N."/>
            <person name="Nakamura H."/>
            <person name="Mori M."/>
            <person name="Yoshida Y."/>
            <person name="Ohtoshi R."/>
            <person name="Malay A.D."/>
            <person name="Moran D.A.P."/>
            <person name="Tomita M."/>
            <person name="Numata K."/>
            <person name="Arakawa K."/>
        </authorList>
    </citation>
    <scope>NUCLEOTIDE SEQUENCE</scope>
</reference>
<sequence length="117" mass="13723">MSRWTSRTLQVRKEKTPKCVLEPPLVSWCRPENSGDNLQHGHEAVGVRLQHTAEALRSFATREKVLLCTPANGRVSGHVDIWKRQPPDRSRRWAFATKFPTEHYIFRTFVQVFRRIK</sequence>
<organism evidence="1 2">
    <name type="scientific">Trichonephila inaurata madagascariensis</name>
    <dbReference type="NCBI Taxonomy" id="2747483"/>
    <lineage>
        <taxon>Eukaryota</taxon>
        <taxon>Metazoa</taxon>
        <taxon>Ecdysozoa</taxon>
        <taxon>Arthropoda</taxon>
        <taxon>Chelicerata</taxon>
        <taxon>Arachnida</taxon>
        <taxon>Araneae</taxon>
        <taxon>Araneomorphae</taxon>
        <taxon>Entelegynae</taxon>
        <taxon>Araneoidea</taxon>
        <taxon>Nephilidae</taxon>
        <taxon>Trichonephila</taxon>
        <taxon>Trichonephila inaurata</taxon>
    </lineage>
</organism>
<name>A0A8X6YUP4_9ARAC</name>
<dbReference type="Proteomes" id="UP000886998">
    <property type="component" value="Unassembled WGS sequence"/>
</dbReference>
<proteinExistence type="predicted"/>
<dbReference type="AlphaFoldDB" id="A0A8X6YUP4"/>
<keyword evidence="2" id="KW-1185">Reference proteome</keyword>
<dbReference type="EMBL" id="BMAV01022154">
    <property type="protein sequence ID" value="GFY76802.1"/>
    <property type="molecule type" value="Genomic_DNA"/>
</dbReference>
<evidence type="ECO:0000313" key="2">
    <source>
        <dbReference type="Proteomes" id="UP000886998"/>
    </source>
</evidence>
<evidence type="ECO:0000313" key="1">
    <source>
        <dbReference type="EMBL" id="GFY76802.1"/>
    </source>
</evidence>
<accession>A0A8X6YUP4</accession>
<protein>
    <submittedName>
        <fullName evidence="1">Uncharacterized protein</fullName>
    </submittedName>
</protein>
<gene>
    <name evidence="1" type="ORF">TNIN_126371</name>
</gene>
<comment type="caution">
    <text evidence="1">The sequence shown here is derived from an EMBL/GenBank/DDBJ whole genome shotgun (WGS) entry which is preliminary data.</text>
</comment>